<feature type="transmembrane region" description="Helical" evidence="7">
    <location>
        <begin position="110"/>
        <end position="131"/>
    </location>
</feature>
<gene>
    <name evidence="9" type="ORF">K505DRAFT_319185</name>
</gene>
<proteinExistence type="inferred from homology"/>
<evidence type="ECO:0000256" key="4">
    <source>
        <dbReference type="ARBA" id="ARBA00023136"/>
    </source>
</evidence>
<feature type="transmembrane region" description="Helical" evidence="7">
    <location>
        <begin position="143"/>
        <end position="167"/>
    </location>
</feature>
<evidence type="ECO:0000313" key="10">
    <source>
        <dbReference type="Proteomes" id="UP000799757"/>
    </source>
</evidence>
<keyword evidence="3 7" id="KW-1133">Transmembrane helix</keyword>
<accession>A0A6A6WPF6</accession>
<evidence type="ECO:0000256" key="5">
    <source>
        <dbReference type="ARBA" id="ARBA00038359"/>
    </source>
</evidence>
<evidence type="ECO:0000256" key="2">
    <source>
        <dbReference type="ARBA" id="ARBA00022692"/>
    </source>
</evidence>
<dbReference type="PANTHER" id="PTHR33048:SF157">
    <property type="entry name" value="INTEGRAL MEMBRANE PROTEIN"/>
    <property type="match status" value="1"/>
</dbReference>
<keyword evidence="4 7" id="KW-0472">Membrane</keyword>
<name>A0A6A6WPF6_9PLEO</name>
<dbReference type="Proteomes" id="UP000799757">
    <property type="component" value="Unassembled WGS sequence"/>
</dbReference>
<feature type="transmembrane region" description="Helical" evidence="7">
    <location>
        <begin position="20"/>
        <end position="41"/>
    </location>
</feature>
<evidence type="ECO:0000256" key="7">
    <source>
        <dbReference type="SAM" id="Phobius"/>
    </source>
</evidence>
<feature type="compositionally biased region" description="Basic and acidic residues" evidence="6">
    <location>
        <begin position="341"/>
        <end position="352"/>
    </location>
</feature>
<comment type="subcellular location">
    <subcellularLocation>
        <location evidence="1">Membrane</location>
        <topology evidence="1">Multi-pass membrane protein</topology>
    </subcellularLocation>
</comment>
<reference evidence="9" key="1">
    <citation type="journal article" date="2020" name="Stud. Mycol.">
        <title>101 Dothideomycetes genomes: a test case for predicting lifestyles and emergence of pathogens.</title>
        <authorList>
            <person name="Haridas S."/>
            <person name="Albert R."/>
            <person name="Binder M."/>
            <person name="Bloem J."/>
            <person name="Labutti K."/>
            <person name="Salamov A."/>
            <person name="Andreopoulos B."/>
            <person name="Baker S."/>
            <person name="Barry K."/>
            <person name="Bills G."/>
            <person name="Bluhm B."/>
            <person name="Cannon C."/>
            <person name="Castanera R."/>
            <person name="Culley D."/>
            <person name="Daum C."/>
            <person name="Ezra D."/>
            <person name="Gonzalez J."/>
            <person name="Henrissat B."/>
            <person name="Kuo A."/>
            <person name="Liang C."/>
            <person name="Lipzen A."/>
            <person name="Lutzoni F."/>
            <person name="Magnuson J."/>
            <person name="Mondo S."/>
            <person name="Nolan M."/>
            <person name="Ohm R."/>
            <person name="Pangilinan J."/>
            <person name="Park H.-J."/>
            <person name="Ramirez L."/>
            <person name="Alfaro M."/>
            <person name="Sun H."/>
            <person name="Tritt A."/>
            <person name="Yoshinaga Y."/>
            <person name="Zwiers L.-H."/>
            <person name="Turgeon B."/>
            <person name="Goodwin S."/>
            <person name="Spatafora J."/>
            <person name="Crous P."/>
            <person name="Grigoriev I."/>
        </authorList>
    </citation>
    <scope>NUCLEOTIDE SEQUENCE</scope>
    <source>
        <strain evidence="9">CBS 109.77</strain>
    </source>
</reference>
<evidence type="ECO:0000256" key="3">
    <source>
        <dbReference type="ARBA" id="ARBA00022989"/>
    </source>
</evidence>
<feature type="transmembrane region" description="Helical" evidence="7">
    <location>
        <begin position="232"/>
        <end position="253"/>
    </location>
</feature>
<evidence type="ECO:0000256" key="1">
    <source>
        <dbReference type="ARBA" id="ARBA00004141"/>
    </source>
</evidence>
<feature type="domain" description="Rhodopsin" evidence="8">
    <location>
        <begin position="38"/>
        <end position="297"/>
    </location>
</feature>
<feature type="transmembrane region" description="Helical" evidence="7">
    <location>
        <begin position="273"/>
        <end position="297"/>
    </location>
</feature>
<feature type="region of interest" description="Disordered" evidence="6">
    <location>
        <begin position="341"/>
        <end position="367"/>
    </location>
</feature>
<feature type="transmembrane region" description="Helical" evidence="7">
    <location>
        <begin position="202"/>
        <end position="220"/>
    </location>
</feature>
<dbReference type="InterPro" id="IPR052337">
    <property type="entry name" value="SAT4-like"/>
</dbReference>
<feature type="transmembrane region" description="Helical" evidence="7">
    <location>
        <begin position="53"/>
        <end position="74"/>
    </location>
</feature>
<sequence>MTSRSGDDFPFPYASTADCYAIGIALPTVAIIVTGLCMYTRRLLNAVVGPDDWLIVGGLVAVIAMGICFTYGAATGAMGQPTPPPPADLTEADMLSYIDAGYETLQKIQFPFQISMMLAYGCIKMSIVALYRRLFVIDTRSTFGIVTLVTQVVLVLWSLTFILLIIFPCSSHIWANWGSTGDQLALCPVVFTSEYGLTGSDLILDLYVFLLPLPCVWKLHMTLQRKLMVSGILLLGAMAVAASVARLVVYVDALALLTAEAAVDEKLVVTLGLYWSLLESGLALIAACLPTLSALIVKKKLTLMLESIRSVFSLRSTSRSIRSEDNQPIYLQHTFKVDVENRSSDHVGKPAETRAGPASNATYKPSR</sequence>
<dbReference type="EMBL" id="MU002588">
    <property type="protein sequence ID" value="KAF2785979.1"/>
    <property type="molecule type" value="Genomic_DNA"/>
</dbReference>
<dbReference type="Pfam" id="PF20684">
    <property type="entry name" value="Fung_rhodopsin"/>
    <property type="match status" value="1"/>
</dbReference>
<comment type="similarity">
    <text evidence="5">Belongs to the SAT4 family.</text>
</comment>
<dbReference type="InterPro" id="IPR049326">
    <property type="entry name" value="Rhodopsin_dom_fungi"/>
</dbReference>
<evidence type="ECO:0000259" key="8">
    <source>
        <dbReference type="Pfam" id="PF20684"/>
    </source>
</evidence>
<organism evidence="9 10">
    <name type="scientific">Melanomma pulvis-pyrius CBS 109.77</name>
    <dbReference type="NCBI Taxonomy" id="1314802"/>
    <lineage>
        <taxon>Eukaryota</taxon>
        <taxon>Fungi</taxon>
        <taxon>Dikarya</taxon>
        <taxon>Ascomycota</taxon>
        <taxon>Pezizomycotina</taxon>
        <taxon>Dothideomycetes</taxon>
        <taxon>Pleosporomycetidae</taxon>
        <taxon>Pleosporales</taxon>
        <taxon>Melanommataceae</taxon>
        <taxon>Melanomma</taxon>
    </lineage>
</organism>
<dbReference type="AlphaFoldDB" id="A0A6A6WPF6"/>
<dbReference type="PANTHER" id="PTHR33048">
    <property type="entry name" value="PTH11-LIKE INTEGRAL MEMBRANE PROTEIN (AFU_ORTHOLOGUE AFUA_5G11245)"/>
    <property type="match status" value="1"/>
</dbReference>
<keyword evidence="10" id="KW-1185">Reference proteome</keyword>
<dbReference type="OrthoDB" id="5393606at2759"/>
<keyword evidence="2 7" id="KW-0812">Transmembrane</keyword>
<evidence type="ECO:0000313" key="9">
    <source>
        <dbReference type="EMBL" id="KAF2785979.1"/>
    </source>
</evidence>
<evidence type="ECO:0000256" key="6">
    <source>
        <dbReference type="SAM" id="MobiDB-lite"/>
    </source>
</evidence>
<protein>
    <recommendedName>
        <fullName evidence="8">Rhodopsin domain-containing protein</fullName>
    </recommendedName>
</protein>
<dbReference type="GO" id="GO:0016020">
    <property type="term" value="C:membrane"/>
    <property type="evidence" value="ECO:0007669"/>
    <property type="project" value="UniProtKB-SubCell"/>
</dbReference>